<sequence>MIHVNGKMSNKLTVLHKRQHPKNRAWCSPIFKDVHCSYVRIRFLLRFSEAINCQLSVAKKEKSSQDQSSGYITSRKVLTISQQLQLDPTTVANFFMNARRRGHDRNRQQEVVLNSNTNSETILGPMPPPPVFEQL</sequence>
<proteinExistence type="predicted"/>
<organism evidence="2 3">
    <name type="scientific">Elaeophora elaphi</name>
    <dbReference type="NCBI Taxonomy" id="1147741"/>
    <lineage>
        <taxon>Eukaryota</taxon>
        <taxon>Metazoa</taxon>
        <taxon>Ecdysozoa</taxon>
        <taxon>Nematoda</taxon>
        <taxon>Chromadorea</taxon>
        <taxon>Rhabditida</taxon>
        <taxon>Spirurina</taxon>
        <taxon>Spiruromorpha</taxon>
        <taxon>Filarioidea</taxon>
        <taxon>Onchocercidae</taxon>
        <taxon>Elaeophora</taxon>
    </lineage>
</organism>
<dbReference type="WBParaSite" id="EEL_0001063101-mRNA-1">
    <property type="protein sequence ID" value="EEL_0001063101-mRNA-1"/>
    <property type="gene ID" value="EEL_0001063101"/>
</dbReference>
<comment type="subcellular location">
    <subcellularLocation>
        <location evidence="1">Nucleus</location>
    </subcellularLocation>
</comment>
<accession>A0A0R3S759</accession>
<dbReference type="Gene3D" id="1.10.10.60">
    <property type="entry name" value="Homeodomain-like"/>
    <property type="match status" value="1"/>
</dbReference>
<dbReference type="SUPFAM" id="SSF46689">
    <property type="entry name" value="Homeodomain-like"/>
    <property type="match status" value="1"/>
</dbReference>
<evidence type="ECO:0000313" key="2">
    <source>
        <dbReference type="Proteomes" id="UP000050640"/>
    </source>
</evidence>
<keyword evidence="2" id="KW-1185">Reference proteome</keyword>
<dbReference type="InterPro" id="IPR009057">
    <property type="entry name" value="Homeodomain-like_sf"/>
</dbReference>
<dbReference type="AlphaFoldDB" id="A0A0R3S759"/>
<dbReference type="GO" id="GO:0005634">
    <property type="term" value="C:nucleus"/>
    <property type="evidence" value="ECO:0007669"/>
    <property type="project" value="UniProtKB-SubCell"/>
</dbReference>
<protein>
    <submittedName>
        <fullName evidence="3">Homeobox domain-containing protein</fullName>
    </submittedName>
</protein>
<dbReference type="Proteomes" id="UP000050640">
    <property type="component" value="Unplaced"/>
</dbReference>
<evidence type="ECO:0000313" key="3">
    <source>
        <dbReference type="WBParaSite" id="EEL_0001063101-mRNA-1"/>
    </source>
</evidence>
<reference evidence="3" key="1">
    <citation type="submission" date="2017-02" db="UniProtKB">
        <authorList>
            <consortium name="WormBaseParasite"/>
        </authorList>
    </citation>
    <scope>IDENTIFICATION</scope>
</reference>
<name>A0A0R3S759_9BILA</name>
<evidence type="ECO:0000256" key="1">
    <source>
        <dbReference type="ARBA" id="ARBA00004123"/>
    </source>
</evidence>